<dbReference type="InterPro" id="IPR007534">
    <property type="entry name" value="LuxE"/>
</dbReference>
<protein>
    <submittedName>
        <fullName evidence="2">Acyl protein synthase/acyl-CoA reductase RfbN, truncated</fullName>
    </submittedName>
</protein>
<dbReference type="Pfam" id="PF04443">
    <property type="entry name" value="LuxE"/>
    <property type="match status" value="1"/>
</dbReference>
<proteinExistence type="predicted"/>
<dbReference type="Gene3D" id="3.40.50.12780">
    <property type="entry name" value="N-terminal domain of ligase-like"/>
    <property type="match status" value="1"/>
</dbReference>
<reference evidence="2" key="1">
    <citation type="journal article" date="2007" name="J. Bacteriol.">
        <title>Comparative genome analysis of four magnetotactic bacteria reveals a complex set of group-specific genes implicated in magnetosome biomineralization and function.</title>
        <authorList>
            <person name="Richter M."/>
            <person name="Kube M."/>
            <person name="Bazylinski D.A."/>
            <person name="Lombardot T."/>
            <person name="Gloeckner F.O."/>
            <person name="Reinhardt R."/>
            <person name="Schueler D."/>
        </authorList>
    </citation>
    <scope>NUCLEOTIDE SEQUENCE</scope>
    <source>
        <strain evidence="2">MSR-1</strain>
    </source>
</reference>
<dbReference type="AlphaFoldDB" id="A4U5Q2"/>
<name>A4U5Q2_9PROT</name>
<dbReference type="InterPro" id="IPR042099">
    <property type="entry name" value="ANL_N_sf"/>
</dbReference>
<dbReference type="GO" id="GO:0047474">
    <property type="term" value="F:long-chain fatty acid--protein ligase activity"/>
    <property type="evidence" value="ECO:0007669"/>
    <property type="project" value="InterPro"/>
</dbReference>
<accession>A4U5Q2</accession>
<evidence type="ECO:0000259" key="1">
    <source>
        <dbReference type="Pfam" id="PF04443"/>
    </source>
</evidence>
<gene>
    <name evidence="2" type="ORF">MGR_4277</name>
</gene>
<dbReference type="EMBL" id="CU459003">
    <property type="protein sequence ID" value="CAM78209.1"/>
    <property type="molecule type" value="Genomic_DNA"/>
</dbReference>
<sequence>MLHRDTDAILAQSGMPGAGGAMSADDSFAQPQFTLPQADKEARLLHGLTEAIRHHCAGCPPYAALVHALYPHWQDSAQLTALPMVPASLFKSMTLSTQTGRPTVTTLTSSGTSGRAVSRISVDGETADRQAKAMSAALQPVLGRQRLPMLIIDSQTVLGGGGRINARAAGILGLMRFGRDHVFALNEAMECDTTAIDGFLSRHGQAPFLMFGFTFMVWAHFFETIRHRGLDLSHGILVHGGGWKSMIDRRVDNAVFRSAFQTSTGLRHIHDFYGMAEQMGTLFVEGDDGLLYAPDFADIIIRDPVTLAPLPVGETGVIQVLSLVPRSYPGNSVLTEDMGVVVHVDQPASAGRLGKAFRVLGRIPRSEIRGCGDTFAQGG</sequence>
<dbReference type="GO" id="GO:0008218">
    <property type="term" value="P:bioluminescence"/>
    <property type="evidence" value="ECO:0007669"/>
    <property type="project" value="InterPro"/>
</dbReference>
<evidence type="ECO:0000313" key="2">
    <source>
        <dbReference type="EMBL" id="CAM78209.1"/>
    </source>
</evidence>
<feature type="domain" description="Acyl-protein synthetase LuxE" evidence="1">
    <location>
        <begin position="38"/>
        <end position="377"/>
    </location>
</feature>
<organism evidence="2">
    <name type="scientific">Magnetospirillum gryphiswaldense</name>
    <dbReference type="NCBI Taxonomy" id="55518"/>
    <lineage>
        <taxon>Bacteria</taxon>
        <taxon>Pseudomonadati</taxon>
        <taxon>Pseudomonadota</taxon>
        <taxon>Alphaproteobacteria</taxon>
        <taxon>Rhodospirillales</taxon>
        <taxon>Rhodospirillaceae</taxon>
        <taxon>Magnetospirillum</taxon>
    </lineage>
</organism>